<proteinExistence type="predicted"/>
<gene>
    <name evidence="1" type="ORF">BT96DRAFT_952051</name>
</gene>
<name>A0A6A4GAU0_9AGAR</name>
<evidence type="ECO:0000313" key="2">
    <source>
        <dbReference type="Proteomes" id="UP000799118"/>
    </source>
</evidence>
<protein>
    <submittedName>
        <fullName evidence="1">Uncharacterized protein</fullName>
    </submittedName>
</protein>
<sequence length="114" mass="13153">MFYEMSLQRESPSTFLDKCKGEAWGRSTSLGAVEEPAYLYKFFLHCHTCLQQQKWYLEARRSTSILLCFPTPKCLQALQAYKSGHSSIDEVRRIINETRWKEGKGPAAKNTGDR</sequence>
<accession>A0A6A4GAU0</accession>
<dbReference type="Proteomes" id="UP000799118">
    <property type="component" value="Unassembled WGS sequence"/>
</dbReference>
<organism evidence="1 2">
    <name type="scientific">Gymnopus androsaceus JB14</name>
    <dbReference type="NCBI Taxonomy" id="1447944"/>
    <lineage>
        <taxon>Eukaryota</taxon>
        <taxon>Fungi</taxon>
        <taxon>Dikarya</taxon>
        <taxon>Basidiomycota</taxon>
        <taxon>Agaricomycotina</taxon>
        <taxon>Agaricomycetes</taxon>
        <taxon>Agaricomycetidae</taxon>
        <taxon>Agaricales</taxon>
        <taxon>Marasmiineae</taxon>
        <taxon>Omphalotaceae</taxon>
        <taxon>Gymnopus</taxon>
    </lineage>
</organism>
<evidence type="ECO:0000313" key="1">
    <source>
        <dbReference type="EMBL" id="KAE9382616.1"/>
    </source>
</evidence>
<reference evidence="1" key="1">
    <citation type="journal article" date="2019" name="Environ. Microbiol.">
        <title>Fungal ecological strategies reflected in gene transcription - a case study of two litter decomposers.</title>
        <authorList>
            <person name="Barbi F."/>
            <person name="Kohler A."/>
            <person name="Barry K."/>
            <person name="Baskaran P."/>
            <person name="Daum C."/>
            <person name="Fauchery L."/>
            <person name="Ihrmark K."/>
            <person name="Kuo A."/>
            <person name="LaButti K."/>
            <person name="Lipzen A."/>
            <person name="Morin E."/>
            <person name="Grigoriev I.V."/>
            <person name="Henrissat B."/>
            <person name="Lindahl B."/>
            <person name="Martin F."/>
        </authorList>
    </citation>
    <scope>NUCLEOTIDE SEQUENCE</scope>
    <source>
        <strain evidence="1">JB14</strain>
    </source>
</reference>
<keyword evidence="2" id="KW-1185">Reference proteome</keyword>
<dbReference type="EMBL" id="ML771250">
    <property type="protein sequence ID" value="KAE9382616.1"/>
    <property type="molecule type" value="Genomic_DNA"/>
</dbReference>
<dbReference type="AlphaFoldDB" id="A0A6A4GAU0"/>